<dbReference type="Pfam" id="PF01764">
    <property type="entry name" value="Lipase_3"/>
    <property type="match status" value="1"/>
</dbReference>
<dbReference type="CDD" id="cd00519">
    <property type="entry name" value="Lipase_3"/>
    <property type="match status" value="1"/>
</dbReference>
<feature type="domain" description="Fungal lipase-type" evidence="1">
    <location>
        <begin position="628"/>
        <end position="758"/>
    </location>
</feature>
<feature type="domain" description="ImpA N-terminal" evidence="2">
    <location>
        <begin position="9"/>
        <end position="110"/>
    </location>
</feature>
<dbReference type="Proteomes" id="UP000044625">
    <property type="component" value="Unassembled WGS sequence"/>
</dbReference>
<sequence>MNSHKTLITGGDPRHLAEFSALRDEMGKLHHPARPDVDWARVEQLCLALFRQNGVELQTTVDFTLARTHIAGIAGLYEGLELLAGLLSHQWSALWPLQTHARVALLAWLSDRLQQVWRTMTLCYGDLALVYRAEHALEQLCAQLQTLELKHLSKLDGVRLMLHNAALRLESAEAAAEIPARLSVPVRHAGVSEPQLSPQPVLSFTASRDPLVYIVNEPAPARIQVALSPPSPPPLSWKAGHGFVAGLSLMALLMAGSFFLWQSLSSDPLEAALLTHVTPLPAPLTAKSIDELRKQTSDAKWARLVEPVLQASAAQLAQLPPLWAQEQGDALLAQAQQLWPASQEVKRLGTLWQQQREAGAAPLVELEHYALAQDRLRQLAERLNSLDEKKGGYMTVSELKSAVFAIQQPLIQTLPLEELLRQYKEQSASGQTLPSALRQQIDSRFTQLLNRYTLLTSPETASPYHYATIGELCDCAPEIKGWKDETLPRFHFPPDKSLKGLEIGREHLEKRHVIEICPFRAWVLALHDTKEYSLANGYNLGLMANMAYTEKRIVESFFLEKCLDLSTTPRHEESPAYPYALAVDVPFSQRYITAEFLDSKSVNTPGSSKPLLDSTQFFYVECEEHLAVAWRGTQEVPDWLTDGAFSPQPCPTELANTGCIHGGFLDAYHLAKQTFEKEFGQIKTSLAEANGKKKLFICGHSLGGALGLTYAAEMKAIGPLLYTYGMPRTFTADAVGSLYQITHYRHVNDTDTITSVPFDADMDNWLYGKFGPLGSTLGFFWTLLAELPAQMVGAYVGEHYWHHGKPVVFFRTTQTHSSEECQVMMNPNTCRRLSYSLPRKAKLFLVPSLSETENEEAKEAQEAFVREYPGEDMQRIFPRNTNPKFDHMTNPMRHSMASEYLPFLNNQLLESAWPELAMQRKTRRDAFQLQMNQYVDSTPVEELTRNRMFLALQKMLGSALDITKKTPGGENALIRFKSVVGEEVEII</sequence>
<evidence type="ECO:0000259" key="3">
    <source>
        <dbReference type="Pfam" id="PF12486"/>
    </source>
</evidence>
<dbReference type="InterPro" id="IPR029058">
    <property type="entry name" value="AB_hydrolase_fold"/>
</dbReference>
<dbReference type="Pfam" id="PF12486">
    <property type="entry name" value="VasL"/>
    <property type="match status" value="1"/>
</dbReference>
<evidence type="ECO:0000259" key="1">
    <source>
        <dbReference type="Pfam" id="PF01764"/>
    </source>
</evidence>
<dbReference type="SUPFAM" id="SSF53474">
    <property type="entry name" value="alpha/beta-Hydrolases"/>
    <property type="match status" value="1"/>
</dbReference>
<dbReference type="EMBL" id="CWJL01000014">
    <property type="protein sequence ID" value="CRY67697.1"/>
    <property type="molecule type" value="Genomic_DNA"/>
</dbReference>
<dbReference type="InterPro" id="IPR002921">
    <property type="entry name" value="Fungal_lipase-type"/>
</dbReference>
<evidence type="ECO:0000313" key="4">
    <source>
        <dbReference type="EMBL" id="CRY67697.1"/>
    </source>
</evidence>
<comment type="caution">
    <text evidence="4">The sequence shown here is derived from an EMBL/GenBank/DDBJ whole genome shotgun (WGS) entry which is preliminary data.</text>
</comment>
<dbReference type="PANTHER" id="PTHR37024:SF5">
    <property type="entry name" value="IMPA N-TERMINAL DOMAIN-CONTAINING PROTEIN"/>
    <property type="match status" value="1"/>
</dbReference>
<accession>A0ABM9TZ95</accession>
<feature type="domain" description="ImpA C-terminal" evidence="3">
    <location>
        <begin position="314"/>
        <end position="455"/>
    </location>
</feature>
<dbReference type="InterPro" id="IPR021069">
    <property type="entry name" value="ImpA_C"/>
</dbReference>
<dbReference type="PANTHER" id="PTHR37024">
    <property type="entry name" value="TYPE VI SECRETION SYSTEM DUF2094 AND IMPA-RELATED DOMAIN PROTEIN"/>
    <property type="match status" value="1"/>
</dbReference>
<proteinExistence type="predicted"/>
<protein>
    <submittedName>
        <fullName evidence="4">ImpA domain-containing protein</fullName>
    </submittedName>
</protein>
<evidence type="ECO:0000313" key="5">
    <source>
        <dbReference type="Proteomes" id="UP000044625"/>
    </source>
</evidence>
<evidence type="ECO:0000259" key="2">
    <source>
        <dbReference type="Pfam" id="PF06812"/>
    </source>
</evidence>
<gene>
    <name evidence="4" type="ORF">ERS137968_02779</name>
</gene>
<dbReference type="Gene3D" id="3.40.50.1820">
    <property type="entry name" value="alpha/beta hydrolase"/>
    <property type="match status" value="1"/>
</dbReference>
<dbReference type="InterPro" id="IPR010657">
    <property type="entry name" value="ImpA_N"/>
</dbReference>
<organism evidence="4 5">
    <name type="scientific">Yersinia pekkanenii</name>
    <dbReference type="NCBI Taxonomy" id="1288385"/>
    <lineage>
        <taxon>Bacteria</taxon>
        <taxon>Pseudomonadati</taxon>
        <taxon>Pseudomonadota</taxon>
        <taxon>Gammaproteobacteria</taxon>
        <taxon>Enterobacterales</taxon>
        <taxon>Yersiniaceae</taxon>
        <taxon>Yersinia</taxon>
    </lineage>
</organism>
<keyword evidence="5" id="KW-1185">Reference proteome</keyword>
<reference evidence="4 5" key="1">
    <citation type="submission" date="2015-03" db="EMBL/GenBank/DDBJ databases">
        <authorList>
            <consortium name="Pathogen Informatics"/>
            <person name="Murphy D."/>
        </authorList>
    </citation>
    <scope>NUCLEOTIDE SEQUENCE [LARGE SCALE GENOMIC DNA]</scope>
    <source>
        <strain evidence="5">type strain: CIP110230</strain>
    </source>
</reference>
<dbReference type="Pfam" id="PF06812">
    <property type="entry name" value="ImpA_N"/>
    <property type="match status" value="1"/>
</dbReference>
<name>A0ABM9TZ95_9GAMM</name>